<name>A0ABR0JCW9_9EURO</name>
<evidence type="ECO:0000256" key="2">
    <source>
        <dbReference type="SAM" id="Phobius"/>
    </source>
</evidence>
<dbReference type="Proteomes" id="UP001345691">
    <property type="component" value="Unassembled WGS sequence"/>
</dbReference>
<feature type="region of interest" description="Disordered" evidence="1">
    <location>
        <begin position="215"/>
        <end position="237"/>
    </location>
</feature>
<reference evidence="3 4" key="1">
    <citation type="submission" date="2023-08" db="EMBL/GenBank/DDBJ databases">
        <title>Black Yeasts Isolated from many extreme environments.</title>
        <authorList>
            <person name="Coleine C."/>
            <person name="Stajich J.E."/>
            <person name="Selbmann L."/>
        </authorList>
    </citation>
    <scope>NUCLEOTIDE SEQUENCE [LARGE SCALE GENOMIC DNA]</scope>
    <source>
        <strain evidence="3 4">CCFEE 6328</strain>
    </source>
</reference>
<protein>
    <recommendedName>
        <fullName evidence="5">Mid2 domain-containing protein</fullName>
    </recommendedName>
</protein>
<sequence>MSGLNPYISNGTCYTAAGDKLGNDFVPCGNDAFGHQTCCGAGDNCLADNACFGVHGSGYGSYLTYWAGCTDPNYEDATCPKKEVDQPWVALTRCDDNVDVWAICSQSGNPSTLQPGAYCSCTIAASATVAFTDTSSLTSVCSLPTTTGQSIQFFVGHFPSSVLTTGSTAASQSSTPTGTGGGGGSSGAANSATATSGPTATTSVTVFTSSATTFTSTTAPSTTTFTSNGQTFTSTTAPSTTVITSGARTVTSSIVTSTTPSAAAAGGSSGGSSKSGLSSGAKIGIGVGAGLGALMLLGLLLALFLRRRRRRRPTTSKVESDGYDHGAVVGAGMEKPPTPRPSEDPPKSEAEMSCAPTAYDANGQVMQEADGQAALPWTLRSELEGSRVPKTGEPVPIAELPGSENYAGQQGGRDSLAVEANRQLGPGWNGPSFKLLNSGAGKDYLQNPS</sequence>
<evidence type="ECO:0000313" key="4">
    <source>
        <dbReference type="Proteomes" id="UP001345691"/>
    </source>
</evidence>
<feature type="region of interest" description="Disordered" evidence="1">
    <location>
        <begin position="386"/>
        <end position="449"/>
    </location>
</feature>
<evidence type="ECO:0008006" key="5">
    <source>
        <dbReference type="Google" id="ProtNLM"/>
    </source>
</evidence>
<feature type="compositionally biased region" description="Low complexity" evidence="1">
    <location>
        <begin position="187"/>
        <end position="198"/>
    </location>
</feature>
<keyword evidence="2" id="KW-1133">Transmembrane helix</keyword>
<feature type="compositionally biased region" description="Basic and acidic residues" evidence="1">
    <location>
        <begin position="341"/>
        <end position="350"/>
    </location>
</feature>
<feature type="compositionally biased region" description="Low complexity" evidence="1">
    <location>
        <begin position="165"/>
        <end position="177"/>
    </location>
</feature>
<feature type="transmembrane region" description="Helical" evidence="2">
    <location>
        <begin position="283"/>
        <end position="305"/>
    </location>
</feature>
<keyword evidence="2" id="KW-0812">Transmembrane</keyword>
<feature type="region of interest" description="Disordered" evidence="1">
    <location>
        <begin position="165"/>
        <end position="198"/>
    </location>
</feature>
<organism evidence="3 4">
    <name type="scientific">Exophiala sideris</name>
    <dbReference type="NCBI Taxonomy" id="1016849"/>
    <lineage>
        <taxon>Eukaryota</taxon>
        <taxon>Fungi</taxon>
        <taxon>Dikarya</taxon>
        <taxon>Ascomycota</taxon>
        <taxon>Pezizomycotina</taxon>
        <taxon>Eurotiomycetes</taxon>
        <taxon>Chaetothyriomycetidae</taxon>
        <taxon>Chaetothyriales</taxon>
        <taxon>Herpotrichiellaceae</taxon>
        <taxon>Exophiala</taxon>
    </lineage>
</organism>
<gene>
    <name evidence="3" type="ORF">LTR69_004931</name>
</gene>
<evidence type="ECO:0000313" key="3">
    <source>
        <dbReference type="EMBL" id="KAK5061749.1"/>
    </source>
</evidence>
<comment type="caution">
    <text evidence="3">The sequence shown here is derived from an EMBL/GenBank/DDBJ whole genome shotgun (WGS) entry which is preliminary data.</text>
</comment>
<feature type="region of interest" description="Disordered" evidence="1">
    <location>
        <begin position="310"/>
        <end position="352"/>
    </location>
</feature>
<keyword evidence="4" id="KW-1185">Reference proteome</keyword>
<keyword evidence="2" id="KW-0472">Membrane</keyword>
<proteinExistence type="predicted"/>
<dbReference type="EMBL" id="JAVRRF010000009">
    <property type="protein sequence ID" value="KAK5061749.1"/>
    <property type="molecule type" value="Genomic_DNA"/>
</dbReference>
<accession>A0ABR0JCW9</accession>
<evidence type="ECO:0000256" key="1">
    <source>
        <dbReference type="SAM" id="MobiDB-lite"/>
    </source>
</evidence>